<dbReference type="Proteomes" id="UP000030152">
    <property type="component" value="Unassembled WGS sequence"/>
</dbReference>
<dbReference type="STRING" id="1121895.GCA_000378485_01748"/>
<accession>A0A0A2LY81</accession>
<protein>
    <recommendedName>
        <fullName evidence="4">Lipoprotein</fullName>
    </recommendedName>
</protein>
<proteinExistence type="predicted"/>
<keyword evidence="1" id="KW-0732">Signal</keyword>
<dbReference type="eggNOG" id="ENOG5032Y35">
    <property type="taxonomic scope" value="Bacteria"/>
</dbReference>
<comment type="caution">
    <text evidence="2">The sequence shown here is derived from an EMBL/GenBank/DDBJ whole genome shotgun (WGS) entry which is preliminary data.</text>
</comment>
<dbReference type="AlphaFoldDB" id="A0A0A2LY81"/>
<evidence type="ECO:0000256" key="1">
    <source>
        <dbReference type="SAM" id="SignalP"/>
    </source>
</evidence>
<dbReference type="PROSITE" id="PS51257">
    <property type="entry name" value="PROKAR_LIPOPROTEIN"/>
    <property type="match status" value="1"/>
</dbReference>
<organism evidence="2 3">
    <name type="scientific">Flavobacterium rivuli WB 3.3-2 = DSM 21788</name>
    <dbReference type="NCBI Taxonomy" id="1121895"/>
    <lineage>
        <taxon>Bacteria</taxon>
        <taxon>Pseudomonadati</taxon>
        <taxon>Bacteroidota</taxon>
        <taxon>Flavobacteriia</taxon>
        <taxon>Flavobacteriales</taxon>
        <taxon>Flavobacteriaceae</taxon>
        <taxon>Flavobacterium</taxon>
    </lineage>
</organism>
<sequence length="153" mass="17274">MLVKETILPLKRFMKKCLLLLAVLLMLTSCSVDNEPKVNFDIVFIPADSITTPASVTPGRTYAMDMYYKKPNDCFYVTDLYKEPSGYTLTLAVQAYFIQDATCAESLNVVPEKATYNFQCPLNATDSYKFKFYKGDDAAGNSQFIEVDIPVRQ</sequence>
<evidence type="ECO:0000313" key="2">
    <source>
        <dbReference type="EMBL" id="KGO85347.1"/>
    </source>
</evidence>
<evidence type="ECO:0000313" key="3">
    <source>
        <dbReference type="Proteomes" id="UP000030152"/>
    </source>
</evidence>
<reference evidence="2 3" key="1">
    <citation type="submission" date="2013-09" db="EMBL/GenBank/DDBJ databases">
        <authorList>
            <person name="Zeng Z."/>
            <person name="Chen C."/>
        </authorList>
    </citation>
    <scope>NUCLEOTIDE SEQUENCE [LARGE SCALE GENOMIC DNA]</scope>
    <source>
        <strain evidence="2 3">WB 3.3-2</strain>
    </source>
</reference>
<evidence type="ECO:0008006" key="4">
    <source>
        <dbReference type="Google" id="ProtNLM"/>
    </source>
</evidence>
<feature type="signal peptide" evidence="1">
    <location>
        <begin position="1"/>
        <end position="34"/>
    </location>
</feature>
<keyword evidence="3" id="KW-1185">Reference proteome</keyword>
<dbReference type="EMBL" id="JRLX01000023">
    <property type="protein sequence ID" value="KGO85347.1"/>
    <property type="molecule type" value="Genomic_DNA"/>
</dbReference>
<feature type="chain" id="PRO_5002002637" description="Lipoprotein" evidence="1">
    <location>
        <begin position="35"/>
        <end position="153"/>
    </location>
</feature>
<gene>
    <name evidence="2" type="ORF">Q765_16510</name>
</gene>
<name>A0A0A2LY81_9FLAO</name>